<dbReference type="EMBL" id="UAVR01000006">
    <property type="protein sequence ID" value="SQA87956.1"/>
    <property type="molecule type" value="Genomic_DNA"/>
</dbReference>
<proteinExistence type="predicted"/>
<accession>A0AAX2III3</accession>
<comment type="caution">
    <text evidence="3">The sequence shown here is derived from an EMBL/GenBank/DDBJ whole genome shotgun (WGS) entry which is preliminary data.</text>
</comment>
<name>A0AAX2III3_9FLAO</name>
<evidence type="ECO:0000313" key="5">
    <source>
        <dbReference type="Proteomes" id="UP000251937"/>
    </source>
</evidence>
<dbReference type="Pfam" id="PF05016">
    <property type="entry name" value="ParE_toxin"/>
    <property type="match status" value="1"/>
</dbReference>
<keyword evidence="4" id="KW-1185">Reference proteome</keyword>
<evidence type="ECO:0000313" key="3">
    <source>
        <dbReference type="EMBL" id="SQA87956.1"/>
    </source>
</evidence>
<reference evidence="2 4" key="1">
    <citation type="submission" date="2017-02" db="EMBL/GenBank/DDBJ databases">
        <authorList>
            <person name="Varghese N."/>
            <person name="Submissions S."/>
        </authorList>
    </citation>
    <scope>NUCLEOTIDE SEQUENCE [LARGE SCALE GENOMIC DNA]</scope>
    <source>
        <strain evidence="2 4">DSM 16775</strain>
    </source>
</reference>
<dbReference type="RefSeq" id="WP_079463559.1">
    <property type="nucleotide sequence ID" value="NZ_CP033934.1"/>
</dbReference>
<evidence type="ECO:0000256" key="1">
    <source>
        <dbReference type="ARBA" id="ARBA00022649"/>
    </source>
</evidence>
<evidence type="ECO:0000313" key="2">
    <source>
        <dbReference type="EMBL" id="SKB38196.1"/>
    </source>
</evidence>
<dbReference type="InterPro" id="IPR035093">
    <property type="entry name" value="RelE/ParE_toxin_dom_sf"/>
</dbReference>
<dbReference type="EMBL" id="FUZE01000001">
    <property type="protein sequence ID" value="SKB38196.1"/>
    <property type="molecule type" value="Genomic_DNA"/>
</dbReference>
<evidence type="ECO:0000313" key="4">
    <source>
        <dbReference type="Proteomes" id="UP000190669"/>
    </source>
</evidence>
<organism evidence="3 5">
    <name type="scientific">Chryseobacterium balustinum</name>
    <dbReference type="NCBI Taxonomy" id="246"/>
    <lineage>
        <taxon>Bacteria</taxon>
        <taxon>Pseudomonadati</taxon>
        <taxon>Bacteroidota</taxon>
        <taxon>Flavobacteriia</taxon>
        <taxon>Flavobacteriales</taxon>
        <taxon>Weeksellaceae</taxon>
        <taxon>Chryseobacterium group</taxon>
        <taxon>Chryseobacterium</taxon>
    </lineage>
</organism>
<protein>
    <submittedName>
        <fullName evidence="2">ParE toxin of type II toxin-antitoxin system, parDE</fullName>
    </submittedName>
    <submittedName>
        <fullName evidence="3">Plasmid stabilisation system protein</fullName>
    </submittedName>
</protein>
<reference evidence="3 5" key="2">
    <citation type="submission" date="2018-06" db="EMBL/GenBank/DDBJ databases">
        <authorList>
            <consortium name="Pathogen Informatics"/>
            <person name="Doyle S."/>
        </authorList>
    </citation>
    <scope>NUCLEOTIDE SEQUENCE [LARGE SCALE GENOMIC DNA]</scope>
    <source>
        <strain evidence="3 5">NCTC11212</strain>
    </source>
</reference>
<dbReference type="Proteomes" id="UP000190669">
    <property type="component" value="Unassembled WGS sequence"/>
</dbReference>
<sequence>MKYEVIWSEFSEKQIDEIFNYYKEVSKSYQVALNIITKILLAPNKLIYNPKIGQRELLLENRNIEYHYIVESNYKIIYSIDTENQFIKIADVFDTRQNPEKIEREK</sequence>
<dbReference type="KEGG" id="cbp:EB354_19320"/>
<dbReference type="AlphaFoldDB" id="A0AAX2III3"/>
<dbReference type="InterPro" id="IPR007712">
    <property type="entry name" value="RelE/ParE_toxin"/>
</dbReference>
<gene>
    <name evidence="3" type="ORF">NCTC11212_00828</name>
    <name evidence="2" type="ORF">SAMN05421800_101295</name>
</gene>
<dbReference type="Proteomes" id="UP000251937">
    <property type="component" value="Unassembled WGS sequence"/>
</dbReference>
<keyword evidence="1" id="KW-1277">Toxin-antitoxin system</keyword>
<dbReference type="Gene3D" id="3.30.2310.20">
    <property type="entry name" value="RelE-like"/>
    <property type="match status" value="1"/>
</dbReference>
<dbReference type="SUPFAM" id="SSF143011">
    <property type="entry name" value="RelE-like"/>
    <property type="match status" value="1"/>
</dbReference>